<dbReference type="Proteomes" id="UP001255185">
    <property type="component" value="Unassembled WGS sequence"/>
</dbReference>
<accession>A0ABU1TPV7</accession>
<reference evidence="1 2" key="1">
    <citation type="submission" date="2023-07" db="EMBL/GenBank/DDBJ databases">
        <title>Sorghum-associated microbial communities from plants grown in Nebraska, USA.</title>
        <authorList>
            <person name="Schachtman D."/>
        </authorList>
    </citation>
    <scope>NUCLEOTIDE SEQUENCE [LARGE SCALE GENOMIC DNA]</scope>
    <source>
        <strain evidence="1 2">3773</strain>
    </source>
</reference>
<proteinExistence type="predicted"/>
<comment type="caution">
    <text evidence="1">The sequence shown here is derived from an EMBL/GenBank/DDBJ whole genome shotgun (WGS) entry which is preliminary data.</text>
</comment>
<organism evidence="1 2">
    <name type="scientific">Flavobacterium arsenatis</name>
    <dbReference type="NCBI Taxonomy" id="1484332"/>
    <lineage>
        <taxon>Bacteria</taxon>
        <taxon>Pseudomonadati</taxon>
        <taxon>Bacteroidota</taxon>
        <taxon>Flavobacteriia</taxon>
        <taxon>Flavobacteriales</taxon>
        <taxon>Flavobacteriaceae</taxon>
        <taxon>Flavobacterium</taxon>
    </lineage>
</organism>
<gene>
    <name evidence="1" type="ORF">J2X31_001856</name>
</gene>
<name>A0ABU1TPV7_9FLAO</name>
<evidence type="ECO:0000313" key="2">
    <source>
        <dbReference type="Proteomes" id="UP001255185"/>
    </source>
</evidence>
<evidence type="ECO:0000313" key="1">
    <source>
        <dbReference type="EMBL" id="MDR6967842.1"/>
    </source>
</evidence>
<keyword evidence="2" id="KW-1185">Reference proteome</keyword>
<dbReference type="RefSeq" id="WP_310026197.1">
    <property type="nucleotide sequence ID" value="NZ_JAVDVI010000007.1"/>
</dbReference>
<dbReference type="EMBL" id="JAVDVI010000007">
    <property type="protein sequence ID" value="MDR6967842.1"/>
    <property type="molecule type" value="Genomic_DNA"/>
</dbReference>
<protein>
    <submittedName>
        <fullName evidence="1">Transcriptional regulator YdeE</fullName>
    </submittedName>
</protein>
<sequence length="146" mass="16664">MDSFTFQEDVKTYCVTASSFPEGIQAAHEKLQALLPQNDRRNYYGVSWKTQDGSIIYKAAASIMDTDGTELSNLETFTIKNGPYNSFFIANYAENLDGIKRAFDLLLEQHEVDPNGYCLEWYIDRDVKCMVPLGKEYQSFTGLNKE</sequence>